<protein>
    <recommendedName>
        <fullName evidence="3">DUF3800 domain-containing protein</fullName>
    </recommendedName>
</protein>
<evidence type="ECO:0000313" key="2">
    <source>
        <dbReference type="Proteomes" id="UP001161388"/>
    </source>
</evidence>
<dbReference type="EMBL" id="BSNL01000021">
    <property type="protein sequence ID" value="GLQ29305.1"/>
    <property type="molecule type" value="Genomic_DNA"/>
</dbReference>
<reference evidence="1" key="1">
    <citation type="journal article" date="2014" name="Int. J. Syst. Evol. Microbiol.">
        <title>Complete genome of a new Firmicutes species belonging to the dominant human colonic microbiota ('Ruminococcus bicirculans') reveals two chromosomes and a selective capacity to utilize plant glucans.</title>
        <authorList>
            <consortium name="NISC Comparative Sequencing Program"/>
            <person name="Wegmann U."/>
            <person name="Louis P."/>
            <person name="Goesmann A."/>
            <person name="Henrissat B."/>
            <person name="Duncan S.H."/>
            <person name="Flint H.J."/>
        </authorList>
    </citation>
    <scope>NUCLEOTIDE SEQUENCE</scope>
    <source>
        <strain evidence="1">NBRC 109915</strain>
    </source>
</reference>
<sequence>MFAYVDETGNSGRNIFDQNEYFGLGTLLSVTDIAPVVSSVLNPFLIEKGVDRFHANQWPETTVAEIGEQVVAALDHEGPWVFNIAKIHKPYMAPTKFVDVIFDAGENRAVPGEWYWDELNRHVLCLTIDQAMSQDTAKLFWSAFLKDDFNKIIDAADLIEAELKNIELASAVSQVIQVAFQFAREHPKEFTLLNSQTRKAYQASSPNVVAFTQLFQAIHDFAEKEKSPPERLIHDK</sequence>
<name>A0ABQ5VQ33_9RHOB</name>
<evidence type="ECO:0000313" key="1">
    <source>
        <dbReference type="EMBL" id="GLQ29305.1"/>
    </source>
</evidence>
<organism evidence="1 2">
    <name type="scientific">Sulfitobacter pacificus</name>
    <dbReference type="NCBI Taxonomy" id="1499314"/>
    <lineage>
        <taxon>Bacteria</taxon>
        <taxon>Pseudomonadati</taxon>
        <taxon>Pseudomonadota</taxon>
        <taxon>Alphaproteobacteria</taxon>
        <taxon>Rhodobacterales</taxon>
        <taxon>Roseobacteraceae</taxon>
        <taxon>Sulfitobacter</taxon>
    </lineage>
</organism>
<proteinExistence type="predicted"/>
<accession>A0ABQ5VQ33</accession>
<dbReference type="Proteomes" id="UP001161388">
    <property type="component" value="Unassembled WGS sequence"/>
</dbReference>
<dbReference type="RefSeq" id="WP_284376668.1">
    <property type="nucleotide sequence ID" value="NZ_BSNL01000021.1"/>
</dbReference>
<keyword evidence="2" id="KW-1185">Reference proteome</keyword>
<comment type="caution">
    <text evidence="1">The sequence shown here is derived from an EMBL/GenBank/DDBJ whole genome shotgun (WGS) entry which is preliminary data.</text>
</comment>
<evidence type="ECO:0008006" key="3">
    <source>
        <dbReference type="Google" id="ProtNLM"/>
    </source>
</evidence>
<reference evidence="1" key="2">
    <citation type="submission" date="2023-01" db="EMBL/GenBank/DDBJ databases">
        <title>Draft genome sequence of Sulfitobacter pacificus strain NBRC 109915.</title>
        <authorList>
            <person name="Sun Q."/>
            <person name="Mori K."/>
        </authorList>
    </citation>
    <scope>NUCLEOTIDE SEQUENCE</scope>
    <source>
        <strain evidence="1">NBRC 109915</strain>
    </source>
</reference>
<gene>
    <name evidence="1" type="ORF">GCM10007927_41090</name>
</gene>